<evidence type="ECO:0000313" key="4">
    <source>
        <dbReference type="Proteomes" id="UP001595699"/>
    </source>
</evidence>
<dbReference type="RefSeq" id="WP_205118404.1">
    <property type="nucleotide sequence ID" value="NZ_JAFBCM010000001.1"/>
</dbReference>
<dbReference type="Pfam" id="PF04075">
    <property type="entry name" value="F420H2_quin_red"/>
    <property type="match status" value="1"/>
</dbReference>
<comment type="caution">
    <text evidence="3">The sequence shown here is derived from an EMBL/GenBank/DDBJ whole genome shotgun (WGS) entry which is preliminary data.</text>
</comment>
<dbReference type="Gene3D" id="2.30.110.10">
    <property type="entry name" value="Electron Transport, Fmn-binding Protein, Chain A"/>
    <property type="match status" value="1"/>
</dbReference>
<gene>
    <name evidence="3" type="ORF">ACFOUW_10825</name>
</gene>
<keyword evidence="4" id="KW-1185">Reference proteome</keyword>
<comment type="catalytic activity">
    <reaction evidence="2">
        <text>oxidized coenzyme F420-(gamma-L-Glu)(n) + a quinol + H(+) = reduced coenzyme F420-(gamma-L-Glu)(n) + a quinone</text>
        <dbReference type="Rhea" id="RHEA:39663"/>
        <dbReference type="Rhea" id="RHEA-COMP:12939"/>
        <dbReference type="Rhea" id="RHEA-COMP:14378"/>
        <dbReference type="ChEBI" id="CHEBI:15378"/>
        <dbReference type="ChEBI" id="CHEBI:24646"/>
        <dbReference type="ChEBI" id="CHEBI:132124"/>
        <dbReference type="ChEBI" id="CHEBI:133980"/>
        <dbReference type="ChEBI" id="CHEBI:139511"/>
    </reaction>
</comment>
<reference evidence="4" key="1">
    <citation type="journal article" date="2019" name="Int. J. Syst. Evol. Microbiol.">
        <title>The Global Catalogue of Microorganisms (GCM) 10K type strain sequencing project: providing services to taxonomists for standard genome sequencing and annotation.</title>
        <authorList>
            <consortium name="The Broad Institute Genomics Platform"/>
            <consortium name="The Broad Institute Genome Sequencing Center for Infectious Disease"/>
            <person name="Wu L."/>
            <person name="Ma J."/>
        </authorList>
    </citation>
    <scope>NUCLEOTIDE SEQUENCE [LARGE SCALE GENOMIC DNA]</scope>
    <source>
        <strain evidence="4">CGMCC 4.7241</strain>
    </source>
</reference>
<dbReference type="PANTHER" id="PTHR39428">
    <property type="entry name" value="F420H(2)-DEPENDENT QUINONE REDUCTASE RV1261C"/>
    <property type="match status" value="1"/>
</dbReference>
<accession>A0ABV7YBH4</accession>
<comment type="similarity">
    <text evidence="1">Belongs to the F420H(2)-dependent quinone reductase family.</text>
</comment>
<dbReference type="EMBL" id="JBHRZH010000008">
    <property type="protein sequence ID" value="MFC3761335.1"/>
    <property type="molecule type" value="Genomic_DNA"/>
</dbReference>
<dbReference type="InterPro" id="IPR012349">
    <property type="entry name" value="Split_barrel_FMN-bd"/>
</dbReference>
<proteinExistence type="inferred from homology"/>
<evidence type="ECO:0000256" key="1">
    <source>
        <dbReference type="ARBA" id="ARBA00008710"/>
    </source>
</evidence>
<dbReference type="InterPro" id="IPR004378">
    <property type="entry name" value="F420H2_quin_Rdtase"/>
</dbReference>
<dbReference type="Proteomes" id="UP001595699">
    <property type="component" value="Unassembled WGS sequence"/>
</dbReference>
<dbReference type="NCBIfam" id="TIGR00026">
    <property type="entry name" value="hi_GC_TIGR00026"/>
    <property type="match status" value="1"/>
</dbReference>
<organism evidence="3 4">
    <name type="scientific">Tenggerimyces flavus</name>
    <dbReference type="NCBI Taxonomy" id="1708749"/>
    <lineage>
        <taxon>Bacteria</taxon>
        <taxon>Bacillati</taxon>
        <taxon>Actinomycetota</taxon>
        <taxon>Actinomycetes</taxon>
        <taxon>Propionibacteriales</taxon>
        <taxon>Nocardioidaceae</taxon>
        <taxon>Tenggerimyces</taxon>
    </lineage>
</organism>
<name>A0ABV7YBH4_9ACTN</name>
<evidence type="ECO:0000256" key="2">
    <source>
        <dbReference type="ARBA" id="ARBA00049106"/>
    </source>
</evidence>
<sequence>MAPTLPQRWMARVHAALYARSGGVVGHNAGSVPTLVLHTVGRRSGTPREAPLAYGRDGSSYLVTASNWGHDAPPAWLLNLRGPGPSSIQVGSSRLAVTATEVWPSDPSYARLWEIVNAVNHGRYRRYAAGTRREIPVVRLDPVDT</sequence>
<dbReference type="PANTHER" id="PTHR39428:SF1">
    <property type="entry name" value="F420H(2)-DEPENDENT QUINONE REDUCTASE RV1261C"/>
    <property type="match status" value="1"/>
</dbReference>
<protein>
    <submittedName>
        <fullName evidence="3">Nitroreductase/quinone reductase family protein</fullName>
    </submittedName>
</protein>
<evidence type="ECO:0000313" key="3">
    <source>
        <dbReference type="EMBL" id="MFC3761335.1"/>
    </source>
</evidence>